<accession>A0A1X7VWX7</accession>
<dbReference type="AlphaFoldDB" id="A0A1X7VWX7"/>
<proteinExistence type="predicted"/>
<feature type="region of interest" description="Disordered" evidence="1">
    <location>
        <begin position="29"/>
        <end position="51"/>
    </location>
</feature>
<name>A0A1X7VWX7_AMPQE</name>
<organism evidence="2">
    <name type="scientific">Amphimedon queenslandica</name>
    <name type="common">Sponge</name>
    <dbReference type="NCBI Taxonomy" id="400682"/>
    <lineage>
        <taxon>Eukaryota</taxon>
        <taxon>Metazoa</taxon>
        <taxon>Porifera</taxon>
        <taxon>Demospongiae</taxon>
        <taxon>Heteroscleromorpha</taxon>
        <taxon>Haplosclerida</taxon>
        <taxon>Niphatidae</taxon>
        <taxon>Amphimedon</taxon>
    </lineage>
</organism>
<evidence type="ECO:0000313" key="2">
    <source>
        <dbReference type="EnsemblMetazoa" id="Aqu2.1.44638_001"/>
    </source>
</evidence>
<reference evidence="2" key="1">
    <citation type="submission" date="2017-05" db="UniProtKB">
        <authorList>
            <consortium name="EnsemblMetazoa"/>
        </authorList>
    </citation>
    <scope>IDENTIFICATION</scope>
</reference>
<sequence length="72" mass="8134">MRVDGRLRTENPVILLPAITTMPKCLPSKEVADRKSEQPQKLQNIKPMTPEMGPLKVVPEYCWSGDECLPID</sequence>
<dbReference type="EnsemblMetazoa" id="Aqu2.1.44638_001">
    <property type="protein sequence ID" value="Aqu2.1.44638_001"/>
    <property type="gene ID" value="Aqu2.1.44638"/>
</dbReference>
<evidence type="ECO:0000256" key="1">
    <source>
        <dbReference type="SAM" id="MobiDB-lite"/>
    </source>
</evidence>
<protein>
    <submittedName>
        <fullName evidence="2">Uncharacterized protein</fullName>
    </submittedName>
</protein>
<dbReference type="InParanoid" id="A0A1X7VWX7"/>